<feature type="region of interest" description="Disordered" evidence="1">
    <location>
        <begin position="380"/>
        <end position="409"/>
    </location>
</feature>
<accession>A0ABZ1D690</accession>
<dbReference type="PRINTS" id="PR00837">
    <property type="entry name" value="V5TPXLIKE"/>
</dbReference>
<keyword evidence="5" id="KW-1185">Reference proteome</keyword>
<dbReference type="SUPFAM" id="SSF55797">
    <property type="entry name" value="PR-1-like"/>
    <property type="match status" value="1"/>
</dbReference>
<dbReference type="SMART" id="SM00198">
    <property type="entry name" value="SCP"/>
    <property type="match status" value="1"/>
</dbReference>
<feature type="compositionally biased region" description="Low complexity" evidence="1">
    <location>
        <begin position="196"/>
        <end position="221"/>
    </location>
</feature>
<feature type="region of interest" description="Disordered" evidence="1">
    <location>
        <begin position="196"/>
        <end position="256"/>
    </location>
</feature>
<evidence type="ECO:0000313" key="5">
    <source>
        <dbReference type="Proteomes" id="UP001329825"/>
    </source>
</evidence>
<feature type="compositionally biased region" description="Low complexity" evidence="1">
    <location>
        <begin position="238"/>
        <end position="248"/>
    </location>
</feature>
<feature type="compositionally biased region" description="Polar residues" evidence="1">
    <location>
        <begin position="64"/>
        <end position="74"/>
    </location>
</feature>
<dbReference type="Gene3D" id="3.40.33.10">
    <property type="entry name" value="CAP"/>
    <property type="match status" value="1"/>
</dbReference>
<dbReference type="Proteomes" id="UP001329825">
    <property type="component" value="Chromosome 9"/>
</dbReference>
<feature type="signal peptide" evidence="2">
    <location>
        <begin position="1"/>
        <end position="21"/>
    </location>
</feature>
<evidence type="ECO:0000313" key="4">
    <source>
        <dbReference type="EMBL" id="WRT69566.1"/>
    </source>
</evidence>
<dbReference type="PANTHER" id="PTHR10334">
    <property type="entry name" value="CYSTEINE-RICH SECRETORY PROTEIN-RELATED"/>
    <property type="match status" value="1"/>
</dbReference>
<keyword evidence="2" id="KW-0732">Signal</keyword>
<feature type="compositionally biased region" description="Gly residues" evidence="1">
    <location>
        <begin position="148"/>
        <end position="170"/>
    </location>
</feature>
<organism evidence="4 5">
    <name type="scientific">Kwoniella shivajii</name>
    <dbReference type="NCBI Taxonomy" id="564305"/>
    <lineage>
        <taxon>Eukaryota</taxon>
        <taxon>Fungi</taxon>
        <taxon>Dikarya</taxon>
        <taxon>Basidiomycota</taxon>
        <taxon>Agaricomycotina</taxon>
        <taxon>Tremellomycetes</taxon>
        <taxon>Tremellales</taxon>
        <taxon>Cryptococcaceae</taxon>
        <taxon>Kwoniella</taxon>
    </lineage>
</organism>
<feature type="compositionally biased region" description="Polar residues" evidence="1">
    <location>
        <begin position="122"/>
        <end position="146"/>
    </location>
</feature>
<dbReference type="InterPro" id="IPR001283">
    <property type="entry name" value="CRISP-related"/>
</dbReference>
<feature type="compositionally biased region" description="Low complexity" evidence="1">
    <location>
        <begin position="44"/>
        <end position="58"/>
    </location>
</feature>
<feature type="region of interest" description="Disordered" evidence="1">
    <location>
        <begin position="26"/>
        <end position="179"/>
    </location>
</feature>
<feature type="chain" id="PRO_5046095451" description="SCP domain-containing protein" evidence="2">
    <location>
        <begin position="22"/>
        <end position="544"/>
    </location>
</feature>
<protein>
    <recommendedName>
        <fullName evidence="3">SCP domain-containing protein</fullName>
    </recommendedName>
</protein>
<gene>
    <name evidence="4" type="ORF">IL334_006554</name>
</gene>
<dbReference type="EMBL" id="CP141889">
    <property type="protein sequence ID" value="WRT69566.1"/>
    <property type="molecule type" value="Genomic_DNA"/>
</dbReference>
<feature type="compositionally biased region" description="Basic residues" evidence="1">
    <location>
        <begin position="28"/>
        <end position="43"/>
    </location>
</feature>
<dbReference type="InterPro" id="IPR014044">
    <property type="entry name" value="CAP_dom"/>
</dbReference>
<feature type="compositionally biased region" description="Low complexity" evidence="1">
    <location>
        <begin position="75"/>
        <end position="104"/>
    </location>
</feature>
<reference evidence="4 5" key="1">
    <citation type="submission" date="2024-01" db="EMBL/GenBank/DDBJ databases">
        <title>Comparative genomics of Cryptococcus and Kwoniella reveals pathogenesis evolution and contrasting modes of karyotype evolution via chromosome fusion or intercentromeric recombination.</title>
        <authorList>
            <person name="Coelho M.A."/>
            <person name="David-Palma M."/>
            <person name="Shea T."/>
            <person name="Bowers K."/>
            <person name="McGinley-Smith S."/>
            <person name="Mohammad A.W."/>
            <person name="Gnirke A."/>
            <person name="Yurkov A.M."/>
            <person name="Nowrousian M."/>
            <person name="Sun S."/>
            <person name="Cuomo C.A."/>
            <person name="Heitman J."/>
        </authorList>
    </citation>
    <scope>NUCLEOTIDE SEQUENCE [LARGE SCALE GENOMIC DNA]</scope>
    <source>
        <strain evidence="4">CBS 11374</strain>
    </source>
</reference>
<dbReference type="InterPro" id="IPR035940">
    <property type="entry name" value="CAP_sf"/>
</dbReference>
<dbReference type="RefSeq" id="XP_062794305.1">
    <property type="nucleotide sequence ID" value="XM_062938254.1"/>
</dbReference>
<evidence type="ECO:0000259" key="3">
    <source>
        <dbReference type="SMART" id="SM00198"/>
    </source>
</evidence>
<name>A0ABZ1D690_9TREE</name>
<evidence type="ECO:0000256" key="2">
    <source>
        <dbReference type="SAM" id="SignalP"/>
    </source>
</evidence>
<feature type="compositionally biased region" description="Polar residues" evidence="1">
    <location>
        <begin position="380"/>
        <end position="405"/>
    </location>
</feature>
<dbReference type="Pfam" id="PF00188">
    <property type="entry name" value="CAP"/>
    <property type="match status" value="1"/>
</dbReference>
<sequence length="544" mass="56382">MRYSTLLTVFSLLPLLITISARPQSNTYRRRHNHNQHRARRSRYGSSPLSSYSASTKSIKQDESTISQTASILPSSASASTSRASSVSVTNSNTVNASKSNSSNQVKNDNETESMSIGLWTPPSSTESDSQAGTDTDAQAGVQSAAGSGWGGGGGKKGGWGGWGGGGGGSPLSSLPGSTADAAIPTVPISIPASPLASSANPSAYAPTSPTAVPAPSSQSSIDEIPDASLVKGGGGYSPSQSSQYQGPTASNVESAGRPTIYSTNYVEVTTWYTPPVQQPSQVSSYQTGISGGKTDQGGIPTSQSVPGLPIQATATATYPSVQATTPVTTSMQQLPTPVYSANPTVNATTPFSYSTEGGYASSSIKTSNGQTYGASEWHSSWTDTWSNPPSTTSEAPVPTTAPQSDDSKKFVDCHNQWRQQYGAGNVSWGEDLASYAGQHASVCASMTHTNGPYGENLAVGTDGFIDILSGIGMWMDEASQYDPSSPTYSHFTQVVWKETNTIGCAAINCGANTGLAGQLYIMCEYHPRGNVIGAFAQNVGGKR</sequence>
<evidence type="ECO:0000256" key="1">
    <source>
        <dbReference type="SAM" id="MobiDB-lite"/>
    </source>
</evidence>
<dbReference type="GeneID" id="87958684"/>
<feature type="domain" description="SCP" evidence="3">
    <location>
        <begin position="406"/>
        <end position="534"/>
    </location>
</feature>
<proteinExistence type="predicted"/>